<dbReference type="PANTHER" id="PTHR43465">
    <property type="entry name" value="DUF1680 DOMAIN PROTEIN (AFU_ORTHOLOGUE AFUA_1G08910)"/>
    <property type="match status" value="1"/>
</dbReference>
<dbReference type="Pfam" id="PF07944">
    <property type="entry name" value="Beta-AFase-like_GH127_cat"/>
    <property type="match status" value="1"/>
</dbReference>
<reference evidence="5" key="1">
    <citation type="journal article" date="2019" name="Int. J. Syst. Evol. Microbiol.">
        <title>The Global Catalogue of Microorganisms (GCM) 10K type strain sequencing project: providing services to taxonomists for standard genome sequencing and annotation.</title>
        <authorList>
            <consortium name="The Broad Institute Genomics Platform"/>
            <consortium name="The Broad Institute Genome Sequencing Center for Infectious Disease"/>
            <person name="Wu L."/>
            <person name="Ma J."/>
        </authorList>
    </citation>
    <scope>NUCLEOTIDE SEQUENCE [LARGE SCALE GENOMIC DNA]</scope>
    <source>
        <strain evidence="5">JCM 18537</strain>
    </source>
</reference>
<dbReference type="PANTHER" id="PTHR43465:SF2">
    <property type="entry name" value="DUF1680 DOMAIN PROTEIN (AFU_ORTHOLOGUE AFUA_1G08910)"/>
    <property type="match status" value="1"/>
</dbReference>
<feature type="domain" description="Non-reducing end beta-L-arabinofuranosidase-like GH127 catalytic" evidence="1">
    <location>
        <begin position="26"/>
        <end position="417"/>
    </location>
</feature>
<evidence type="ECO:0000259" key="3">
    <source>
        <dbReference type="Pfam" id="PF20737"/>
    </source>
</evidence>
<dbReference type="RefSeq" id="WP_345438550.1">
    <property type="nucleotide sequence ID" value="NZ_BAABKO010000003.1"/>
</dbReference>
<keyword evidence="4" id="KW-0378">Hydrolase</keyword>
<evidence type="ECO:0000259" key="1">
    <source>
        <dbReference type="Pfam" id="PF07944"/>
    </source>
</evidence>
<feature type="domain" description="Non-reducing end beta-L-arabinofuranosidase-like GH127 middle" evidence="2">
    <location>
        <begin position="428"/>
        <end position="495"/>
    </location>
</feature>
<dbReference type="InterPro" id="IPR049174">
    <property type="entry name" value="Beta-AFase-like"/>
</dbReference>
<protein>
    <submittedName>
        <fullName evidence="4">Glycoside hydrolase family 127 protein</fullName>
    </submittedName>
</protein>
<dbReference type="InterPro" id="IPR049046">
    <property type="entry name" value="Beta-AFase-like_GH127_middle"/>
</dbReference>
<sequence length="625" mass="68481">MTASSATAAPVIPSRSELTPLSVEAVALRAGFWDERQRLNTAVIIPHAAGWMDRLGWIANLRHAGTAEGYEHTGREFADSEIYKLMEAISWDTARGVDEHGELFEELLAAVEGAQDPDGYLHTLFGRPWQRPRYSDFQWGHELYCFGHLIQSAVAHHRATGEDRFLRVAIRVADHVCTMFGPDGLDRVCGHAEIEVALVELFRATGERRYLDQASVFVERRGTGTLPLFEFGKAYWQDDLPVREATVLRGHAVRALYLAAGAVDVAVDTGDDELLRALIEQWDNTVARRTYLTGGMGSHHMDEAYGDDFVLPPDRSYCETCAGVASIMFSWRLLLATGEAKYADLIERTLYNVIATSPSEDGTAFFYANTLHQRTEHTPPPLNEDGVVIRGGASGRQAWYEVSCCPPNVARTLASLGSYIATGTASAIQIHQFAAAEIRTEGTALVVETEYPSTGTIRVTAAEASDDGVAVSLRVPAWSKGGVLEHRDETIPVDGGAYTPSVVLRAGESLTLELPLDVRVTVPDDRIDAIRGTVAFERGPEVFALESVDLPDGVALEDVRVSSEAAYDGETVTVAATSVRREDADWPFGVDGAESVSTFRARLVRYHRWAERGPSLMRVWIPTAS</sequence>
<dbReference type="Pfam" id="PF20736">
    <property type="entry name" value="Glyco_hydro127M"/>
    <property type="match status" value="1"/>
</dbReference>
<keyword evidence="5" id="KW-1185">Reference proteome</keyword>
<evidence type="ECO:0000313" key="5">
    <source>
        <dbReference type="Proteomes" id="UP001501645"/>
    </source>
</evidence>
<organism evidence="4 5">
    <name type="scientific">Microbacterium gilvum</name>
    <dbReference type="NCBI Taxonomy" id="1336204"/>
    <lineage>
        <taxon>Bacteria</taxon>
        <taxon>Bacillati</taxon>
        <taxon>Actinomycetota</taxon>
        <taxon>Actinomycetes</taxon>
        <taxon>Micrococcales</taxon>
        <taxon>Microbacteriaceae</taxon>
        <taxon>Microbacterium</taxon>
    </lineage>
</organism>
<dbReference type="GO" id="GO:0016787">
    <property type="term" value="F:hydrolase activity"/>
    <property type="evidence" value="ECO:0007669"/>
    <property type="project" value="UniProtKB-KW"/>
</dbReference>
<dbReference type="InterPro" id="IPR008928">
    <property type="entry name" value="6-hairpin_glycosidase_sf"/>
</dbReference>
<accession>A0ABP9A8R8</accession>
<comment type="caution">
    <text evidence="4">The sequence shown here is derived from an EMBL/GenBank/DDBJ whole genome shotgun (WGS) entry which is preliminary data.</text>
</comment>
<dbReference type="InterPro" id="IPR049049">
    <property type="entry name" value="Beta-AFase-like_GH127_C"/>
</dbReference>
<feature type="domain" description="Non-reducing end beta-L-arabinofuranosidase-like GH127 C-terminal" evidence="3">
    <location>
        <begin position="518"/>
        <end position="622"/>
    </location>
</feature>
<evidence type="ECO:0000259" key="2">
    <source>
        <dbReference type="Pfam" id="PF20736"/>
    </source>
</evidence>
<dbReference type="Pfam" id="PF20737">
    <property type="entry name" value="Glyco_hydro127C"/>
    <property type="match status" value="1"/>
</dbReference>
<dbReference type="SUPFAM" id="SSF48208">
    <property type="entry name" value="Six-hairpin glycosidases"/>
    <property type="match status" value="1"/>
</dbReference>
<dbReference type="EMBL" id="BAABKO010000003">
    <property type="protein sequence ID" value="GAA4775040.1"/>
    <property type="molecule type" value="Genomic_DNA"/>
</dbReference>
<evidence type="ECO:0000313" key="4">
    <source>
        <dbReference type="EMBL" id="GAA4775040.1"/>
    </source>
</evidence>
<name>A0ABP9A8R8_9MICO</name>
<dbReference type="Proteomes" id="UP001501645">
    <property type="component" value="Unassembled WGS sequence"/>
</dbReference>
<dbReference type="InterPro" id="IPR012878">
    <property type="entry name" value="Beta-AFase-like_GH127_cat"/>
</dbReference>
<gene>
    <name evidence="4" type="ORF">GCM10023351_19340</name>
</gene>
<proteinExistence type="predicted"/>